<dbReference type="EMBL" id="MCFD01000074">
    <property type="protein sequence ID" value="ORX64672.1"/>
    <property type="molecule type" value="Genomic_DNA"/>
</dbReference>
<dbReference type="PANTHER" id="PTHR35617:SF3">
    <property type="entry name" value="CORE-BINDING (CB) DOMAIN-CONTAINING PROTEIN"/>
    <property type="match status" value="1"/>
</dbReference>
<dbReference type="Proteomes" id="UP000193922">
    <property type="component" value="Unassembled WGS sequence"/>
</dbReference>
<dbReference type="RefSeq" id="XP_040739323.1">
    <property type="nucleotide sequence ID" value="XM_040885002.1"/>
</dbReference>
<organism evidence="3 4">
    <name type="scientific">Linderina pennispora</name>
    <dbReference type="NCBI Taxonomy" id="61395"/>
    <lineage>
        <taxon>Eukaryota</taxon>
        <taxon>Fungi</taxon>
        <taxon>Fungi incertae sedis</taxon>
        <taxon>Zoopagomycota</taxon>
        <taxon>Kickxellomycotina</taxon>
        <taxon>Kickxellomycetes</taxon>
        <taxon>Kickxellales</taxon>
        <taxon>Kickxellaceae</taxon>
        <taxon>Linderina</taxon>
    </lineage>
</organism>
<evidence type="ECO:0000313" key="4">
    <source>
        <dbReference type="Proteomes" id="UP000193922"/>
    </source>
</evidence>
<evidence type="ECO:0000256" key="1">
    <source>
        <dbReference type="ARBA" id="ARBA00023125"/>
    </source>
</evidence>
<keyword evidence="1" id="KW-0238">DNA-binding</keyword>
<sequence length="383" mass="42178">MVPDTSTAPTGPTTAHSPRPHLPNQHNTTTSTRPQPPVVPHRLLRQRQQLAEAGLSSDAISIALHPAAQTARTRAYSSIQDRFSTWCEERSIQATKAAAADIVNFLAEGRVHLHWEPSTILNYRSALLDMQDDPSRLTHSGAFSAFFTAIDRSALLSFDKSAPDISPILTSFRSLGPSATLSIPDLTRKLCWLLAVTGFMRPSDIARIDASRLAIHADHAYLIIVAPKELRRGRRIERPVHIHRHPDPLICPVDCLTAYKANILDIYPAAPATHPTAPHLKFTPLIHDQRRPFHGIGTQRISKHIQAIMSLITSSRRISGRSLGSDAASKHGVSLDEVLTQGFWSAAGVFDTHYRINRRSQTNLTTLALQAPSPHTSSHCCDD</sequence>
<dbReference type="GeneID" id="63801650"/>
<evidence type="ECO:0008006" key="5">
    <source>
        <dbReference type="Google" id="ProtNLM"/>
    </source>
</evidence>
<dbReference type="InterPro" id="IPR013762">
    <property type="entry name" value="Integrase-like_cat_sf"/>
</dbReference>
<keyword evidence="4" id="KW-1185">Reference proteome</keyword>
<accession>A0A1Y1VTP3</accession>
<dbReference type="Gene3D" id="1.10.443.10">
    <property type="entry name" value="Intergrase catalytic core"/>
    <property type="match status" value="1"/>
</dbReference>
<dbReference type="GO" id="GO:0006310">
    <property type="term" value="P:DNA recombination"/>
    <property type="evidence" value="ECO:0007669"/>
    <property type="project" value="InterPro"/>
</dbReference>
<feature type="compositionally biased region" description="Polar residues" evidence="2">
    <location>
        <begin position="24"/>
        <end position="33"/>
    </location>
</feature>
<reference evidence="3 4" key="1">
    <citation type="submission" date="2016-07" db="EMBL/GenBank/DDBJ databases">
        <title>Pervasive Adenine N6-methylation of Active Genes in Fungi.</title>
        <authorList>
            <consortium name="DOE Joint Genome Institute"/>
            <person name="Mondo S.J."/>
            <person name="Dannebaum R.O."/>
            <person name="Kuo R.C."/>
            <person name="Labutti K."/>
            <person name="Haridas S."/>
            <person name="Kuo A."/>
            <person name="Salamov A."/>
            <person name="Ahrendt S.R."/>
            <person name="Lipzen A."/>
            <person name="Sullivan W."/>
            <person name="Andreopoulos W.B."/>
            <person name="Clum A."/>
            <person name="Lindquist E."/>
            <person name="Daum C."/>
            <person name="Ramamoorthy G.K."/>
            <person name="Gryganskyi A."/>
            <person name="Culley D."/>
            <person name="Magnuson J.K."/>
            <person name="James T.Y."/>
            <person name="O'Malley M.A."/>
            <person name="Stajich J.E."/>
            <person name="Spatafora J.W."/>
            <person name="Visel A."/>
            <person name="Grigoriev I.V."/>
        </authorList>
    </citation>
    <scope>NUCLEOTIDE SEQUENCE [LARGE SCALE GENOMIC DNA]</scope>
    <source>
        <strain evidence="3 4">ATCC 12442</strain>
    </source>
</reference>
<dbReference type="InterPro" id="IPR010998">
    <property type="entry name" value="Integrase_recombinase_N"/>
</dbReference>
<dbReference type="GO" id="GO:0015074">
    <property type="term" value="P:DNA integration"/>
    <property type="evidence" value="ECO:0007669"/>
    <property type="project" value="InterPro"/>
</dbReference>
<dbReference type="AlphaFoldDB" id="A0A1Y1VTP3"/>
<proteinExistence type="predicted"/>
<feature type="region of interest" description="Disordered" evidence="2">
    <location>
        <begin position="1"/>
        <end position="38"/>
    </location>
</feature>
<dbReference type="OrthoDB" id="2400069at2759"/>
<gene>
    <name evidence="3" type="ORF">DL89DRAFT_240458</name>
</gene>
<protein>
    <recommendedName>
        <fullName evidence="5">Tyr recombinase domain-containing protein</fullName>
    </recommendedName>
</protein>
<comment type="caution">
    <text evidence="3">The sequence shown here is derived from an EMBL/GenBank/DDBJ whole genome shotgun (WGS) entry which is preliminary data.</text>
</comment>
<evidence type="ECO:0000256" key="2">
    <source>
        <dbReference type="SAM" id="MobiDB-lite"/>
    </source>
</evidence>
<dbReference type="Gene3D" id="1.10.150.130">
    <property type="match status" value="1"/>
</dbReference>
<name>A0A1Y1VTP3_9FUNG</name>
<evidence type="ECO:0000313" key="3">
    <source>
        <dbReference type="EMBL" id="ORX64672.1"/>
    </source>
</evidence>
<feature type="compositionally biased region" description="Polar residues" evidence="2">
    <location>
        <begin position="1"/>
        <end position="16"/>
    </location>
</feature>
<dbReference type="STRING" id="61395.A0A1Y1VTP3"/>
<dbReference type="PANTHER" id="PTHR35617">
    <property type="entry name" value="PHAGE_INTEGRASE DOMAIN-CONTAINING PROTEIN"/>
    <property type="match status" value="1"/>
</dbReference>
<dbReference type="GO" id="GO:0003677">
    <property type="term" value="F:DNA binding"/>
    <property type="evidence" value="ECO:0007669"/>
    <property type="project" value="UniProtKB-KW"/>
</dbReference>